<dbReference type="InterPro" id="IPR017871">
    <property type="entry name" value="ABC_transporter-like_CS"/>
</dbReference>
<evidence type="ECO:0000313" key="7">
    <source>
        <dbReference type="Proteomes" id="UP000029579"/>
    </source>
</evidence>
<dbReference type="PANTHER" id="PTHR43790">
    <property type="entry name" value="CARBOHYDRATE TRANSPORT ATP-BINDING PROTEIN MG119-RELATED"/>
    <property type="match status" value="1"/>
</dbReference>
<organism evidence="6 7">
    <name type="scientific">Anaerococcus lactolyticus S7-1-13</name>
    <dbReference type="NCBI Taxonomy" id="1284686"/>
    <lineage>
        <taxon>Bacteria</taxon>
        <taxon>Bacillati</taxon>
        <taxon>Bacillota</taxon>
        <taxon>Tissierellia</taxon>
        <taxon>Tissierellales</taxon>
        <taxon>Peptoniphilaceae</taxon>
        <taxon>Anaerococcus</taxon>
    </lineage>
</organism>
<dbReference type="CDD" id="cd03216">
    <property type="entry name" value="ABC_Carb_Monos_I"/>
    <property type="match status" value="1"/>
</dbReference>
<dbReference type="PANTHER" id="PTHR43790:SF9">
    <property type="entry name" value="GALACTOFURANOSE TRANSPORTER ATP-BINDING PROTEIN YTFR"/>
    <property type="match status" value="1"/>
</dbReference>
<dbReference type="InterPro" id="IPR003593">
    <property type="entry name" value="AAA+_ATPase"/>
</dbReference>
<dbReference type="SMART" id="SM00382">
    <property type="entry name" value="AAA"/>
    <property type="match status" value="2"/>
</dbReference>
<dbReference type="AlphaFoldDB" id="A0A095YFN2"/>
<comment type="caution">
    <text evidence="6">The sequence shown here is derived from an EMBL/GenBank/DDBJ whole genome shotgun (WGS) entry which is preliminary data.</text>
</comment>
<dbReference type="Gene3D" id="3.40.50.300">
    <property type="entry name" value="P-loop containing nucleotide triphosphate hydrolases"/>
    <property type="match status" value="2"/>
</dbReference>
<dbReference type="Proteomes" id="UP000029579">
    <property type="component" value="Unassembled WGS sequence"/>
</dbReference>
<keyword evidence="4" id="KW-0067">ATP-binding</keyword>
<keyword evidence="1" id="KW-0813">Transport</keyword>
<sequence length="499" mass="56585">MTNNIIEIKKMNKSYGSNKVLKNVDFSLKSGEIHALLGENGTGKTTLMNILAGVIDYDSGQIFYKEKQVDKDNKGMEFLREKISFVHQELALIPDLTVAENLFFGQEIKKSFFLDNKKMNENAKDILKTLQVEIDPTLRVNNLNSSYQQVIEISKAIMKNSEVIILDEPTSSLSENEIKELFKVIRKLKDQGIAIIFISHKLNEVLEICDSYTVLRDGVLVKMGQINSSLKESDLAKFMVGKDVDNKNIYTKRKLGPVILKTENLSRDKEFEDINISIKKGEIVGVTGLLGDGRSEVFETIYGNKPKYEGKVIFEDKEIKCNSTSKSIQRKISYVPRNRKTNSIIKHLSISDNLNISNFRNLSKNGIIENDKIEKQNKFFKDKLNIKLASFSDLITSLSGGNQQKVIISRALSINPKIVILDNPTQGVDVGAKFEIYHHIIELAEEGISFFILSNEAHEIMEVCDRAYVMFHGQIRKELQREDFSEEHIMTIATGGDNE</sequence>
<dbReference type="GO" id="GO:0005524">
    <property type="term" value="F:ATP binding"/>
    <property type="evidence" value="ECO:0007669"/>
    <property type="project" value="UniProtKB-KW"/>
</dbReference>
<dbReference type="InterPro" id="IPR003439">
    <property type="entry name" value="ABC_transporter-like_ATP-bd"/>
</dbReference>
<dbReference type="InterPro" id="IPR050107">
    <property type="entry name" value="ABC_carbohydrate_import_ATPase"/>
</dbReference>
<gene>
    <name evidence="6" type="ORF">HMPREF1630_00950</name>
</gene>
<keyword evidence="2" id="KW-0677">Repeat</keyword>
<evidence type="ECO:0000259" key="5">
    <source>
        <dbReference type="PROSITE" id="PS50893"/>
    </source>
</evidence>
<evidence type="ECO:0000256" key="2">
    <source>
        <dbReference type="ARBA" id="ARBA00022737"/>
    </source>
</evidence>
<dbReference type="eggNOG" id="COG1129">
    <property type="taxonomic scope" value="Bacteria"/>
</dbReference>
<keyword evidence="3" id="KW-0547">Nucleotide-binding</keyword>
<dbReference type="RefSeq" id="WP_037326189.1">
    <property type="nucleotide sequence ID" value="NZ_JRMW01000016.1"/>
</dbReference>
<dbReference type="PROSITE" id="PS00211">
    <property type="entry name" value="ABC_TRANSPORTER_1"/>
    <property type="match status" value="1"/>
</dbReference>
<dbReference type="PROSITE" id="PS50893">
    <property type="entry name" value="ABC_TRANSPORTER_2"/>
    <property type="match status" value="2"/>
</dbReference>
<reference evidence="6 7" key="1">
    <citation type="submission" date="2014-07" db="EMBL/GenBank/DDBJ databases">
        <authorList>
            <person name="McCorrison J."/>
            <person name="Sanka R."/>
            <person name="Torralba M."/>
            <person name="Gillis M."/>
            <person name="Haft D.H."/>
            <person name="Methe B."/>
            <person name="Sutton G."/>
            <person name="Nelson K.E."/>
        </authorList>
    </citation>
    <scope>NUCLEOTIDE SEQUENCE [LARGE SCALE GENOMIC DNA]</scope>
    <source>
        <strain evidence="6 7">S7-1-13</strain>
    </source>
</reference>
<evidence type="ECO:0000256" key="1">
    <source>
        <dbReference type="ARBA" id="ARBA00022448"/>
    </source>
</evidence>
<dbReference type="CDD" id="cd03215">
    <property type="entry name" value="ABC_Carb_Monos_II"/>
    <property type="match status" value="1"/>
</dbReference>
<dbReference type="SUPFAM" id="SSF52540">
    <property type="entry name" value="P-loop containing nucleoside triphosphate hydrolases"/>
    <property type="match status" value="2"/>
</dbReference>
<evidence type="ECO:0000256" key="3">
    <source>
        <dbReference type="ARBA" id="ARBA00022741"/>
    </source>
</evidence>
<feature type="domain" description="ABC transporter" evidence="5">
    <location>
        <begin position="244"/>
        <end position="497"/>
    </location>
</feature>
<dbReference type="OrthoDB" id="9771863at2"/>
<dbReference type="GO" id="GO:0016887">
    <property type="term" value="F:ATP hydrolysis activity"/>
    <property type="evidence" value="ECO:0007669"/>
    <property type="project" value="InterPro"/>
</dbReference>
<proteinExistence type="predicted"/>
<protein>
    <recommendedName>
        <fullName evidence="5">ABC transporter domain-containing protein</fullName>
    </recommendedName>
</protein>
<evidence type="ECO:0000256" key="4">
    <source>
        <dbReference type="ARBA" id="ARBA00022840"/>
    </source>
</evidence>
<accession>A0A095YFN2</accession>
<dbReference type="InterPro" id="IPR027417">
    <property type="entry name" value="P-loop_NTPase"/>
</dbReference>
<evidence type="ECO:0000313" key="6">
    <source>
        <dbReference type="EMBL" id="KGF05327.1"/>
    </source>
</evidence>
<dbReference type="EMBL" id="JRMW01000016">
    <property type="protein sequence ID" value="KGF05327.1"/>
    <property type="molecule type" value="Genomic_DNA"/>
</dbReference>
<name>A0A095YFN2_9FIRM</name>
<feature type="domain" description="ABC transporter" evidence="5">
    <location>
        <begin position="6"/>
        <end position="242"/>
    </location>
</feature>
<dbReference type="Pfam" id="PF00005">
    <property type="entry name" value="ABC_tran"/>
    <property type="match status" value="2"/>
</dbReference>